<comment type="caution">
    <text evidence="1">The sequence shown here is derived from an EMBL/GenBank/DDBJ whole genome shotgun (WGS) entry which is preliminary data.</text>
</comment>
<keyword evidence="2" id="KW-1185">Reference proteome</keyword>
<dbReference type="Proteomes" id="UP001143856">
    <property type="component" value="Unassembled WGS sequence"/>
</dbReference>
<organism evidence="1 2">
    <name type="scientific">Xylaria curta</name>
    <dbReference type="NCBI Taxonomy" id="42375"/>
    <lineage>
        <taxon>Eukaryota</taxon>
        <taxon>Fungi</taxon>
        <taxon>Dikarya</taxon>
        <taxon>Ascomycota</taxon>
        <taxon>Pezizomycotina</taxon>
        <taxon>Sordariomycetes</taxon>
        <taxon>Xylariomycetidae</taxon>
        <taxon>Xylariales</taxon>
        <taxon>Xylariaceae</taxon>
        <taxon>Xylaria</taxon>
    </lineage>
</organism>
<evidence type="ECO:0000313" key="1">
    <source>
        <dbReference type="EMBL" id="KAJ2996030.1"/>
    </source>
</evidence>
<gene>
    <name evidence="1" type="ORF">NUW58_g1111</name>
</gene>
<name>A0ACC1PMP1_9PEZI</name>
<evidence type="ECO:0000313" key="2">
    <source>
        <dbReference type="Proteomes" id="UP001143856"/>
    </source>
</evidence>
<protein>
    <submittedName>
        <fullName evidence="1">Uncharacterized protein</fullName>
    </submittedName>
</protein>
<reference evidence="1" key="1">
    <citation type="submission" date="2022-10" db="EMBL/GenBank/DDBJ databases">
        <title>Genome Sequence of Xylaria curta.</title>
        <authorList>
            <person name="Buettner E."/>
        </authorList>
    </citation>
    <scope>NUCLEOTIDE SEQUENCE</scope>
    <source>
        <strain evidence="1">Babe10</strain>
    </source>
</reference>
<dbReference type="EMBL" id="JAPDGR010000112">
    <property type="protein sequence ID" value="KAJ2996030.1"/>
    <property type="molecule type" value="Genomic_DNA"/>
</dbReference>
<sequence length="617" mass="69042">MGKYRDFIFKPYGAVRNGKKLEHFIQLPFVRALIAGKGMVCVFFVLSGFVLSYSSLRKVNDPDRSNKQEKTGNRDDLLTSVSSMTLRRAIRLFGPMLALAFITAFVTYYVPWGNIDHEAPNIFAHLYKFWLSSVTVMDPYHWARLRPLPRHFGQAWTLGVEYRLSLVMFLMIATTATLSTVGRKFVVIFVAAWSVYCNRRWDVACAMGGMMLAELRFAPLSDDISRLLNRPLRLSKWLTIVPAVFCVIFGILLCSWPEDMPAGAQPYRSLWELTPLTWRPDSGHGSPEPVGGWVWWWGTIGAFMLLWGLEQLPLLQKVLSISFLKYLGEISYAYYLLQGLGYTHVGDPIYEVLQARYGWSKNSAFALAYIVGNIFNIIASDYFWRVIDESFIRLARFVVVEWLGVGKQPGSRSRSGPGSAVGYTLVPIAAPTANDDRFESDNTAVQEDDITFKEGFDDVNIGEEVRRSLGCFVASNAIAMLAPLGWTSFANCTTTKSTVESFGPSAIIGACQVPAAYGPLTAVTKARPGPCDDVYAALASKYGVPEGDIALRWCIDQGIVAITTSGSEQRLQGYMNRLPAFKLTPKEIETLAEEGNKKHFRGFWTQNYAADDSRLRN</sequence>
<proteinExistence type="predicted"/>
<accession>A0ACC1PMP1</accession>